<accession>B1FJV8</accession>
<proteinExistence type="predicted"/>
<evidence type="ECO:0000313" key="1">
    <source>
        <dbReference type="EMBL" id="EDT02174.1"/>
    </source>
</evidence>
<dbReference type="AlphaFoldDB" id="B1FJV8"/>
<sequence length="161" mass="17736">MKDRRVAAFERVLSRRRQLDRKLNAALGALRGELQALAGVLEESRAAVRAHAAELAAHDGKIDTMLGGASFRADAYLTLREFRSHAAEQQAMLEAQADQAGQALAAKQAQIGAMRTEILRNRARIDIYGKRRDALVKAIELAIEDAQDEETSESRRPSPAF</sequence>
<organism evidence="1 2">
    <name type="scientific">Burkholderia ambifaria IOP40-10</name>
    <dbReference type="NCBI Taxonomy" id="396596"/>
    <lineage>
        <taxon>Bacteria</taxon>
        <taxon>Pseudomonadati</taxon>
        <taxon>Pseudomonadota</taxon>
        <taxon>Betaproteobacteria</taxon>
        <taxon>Burkholderiales</taxon>
        <taxon>Burkholderiaceae</taxon>
        <taxon>Burkholderia</taxon>
        <taxon>Burkholderia cepacia complex</taxon>
    </lineage>
</organism>
<dbReference type="RefSeq" id="WP_006753471.1">
    <property type="nucleotide sequence ID" value="NZ_ABLC01000131.1"/>
</dbReference>
<comment type="caution">
    <text evidence="1">The sequence shown here is derived from an EMBL/GenBank/DDBJ whole genome shotgun (WGS) entry which is preliminary data.</text>
</comment>
<dbReference type="Pfam" id="PF09486">
    <property type="entry name" value="HrpB7"/>
    <property type="match status" value="1"/>
</dbReference>
<evidence type="ECO:0000313" key="2">
    <source>
        <dbReference type="Proteomes" id="UP000005463"/>
    </source>
</evidence>
<dbReference type="EMBL" id="ABLC01000131">
    <property type="protein sequence ID" value="EDT02174.1"/>
    <property type="molecule type" value="Genomic_DNA"/>
</dbReference>
<dbReference type="InterPro" id="IPR013392">
    <property type="entry name" value="T3SS_HrpB7"/>
</dbReference>
<gene>
    <name evidence="1" type="ORF">BamIOP4010DRAFT_4319</name>
</gene>
<dbReference type="Proteomes" id="UP000005463">
    <property type="component" value="Unassembled WGS sequence"/>
</dbReference>
<reference evidence="1 2" key="1">
    <citation type="submission" date="2008-03" db="EMBL/GenBank/DDBJ databases">
        <title>Sequencing of the draft genome and assembly of Burkholderia ambifaria IOP40-10.</title>
        <authorList>
            <consortium name="US DOE Joint Genome Institute (JGI-PGF)"/>
            <person name="Copeland A."/>
            <person name="Lucas S."/>
            <person name="Lapidus A."/>
            <person name="Glavina del Rio T."/>
            <person name="Dalin E."/>
            <person name="Tice H."/>
            <person name="Bruce D."/>
            <person name="Goodwin L."/>
            <person name="Pitluck S."/>
            <person name="Larimer F."/>
            <person name="Land M.L."/>
            <person name="Hauser L."/>
            <person name="Tiedje J."/>
            <person name="Richardson P."/>
        </authorList>
    </citation>
    <scope>NUCLEOTIDE SEQUENCE [LARGE SCALE GENOMIC DNA]</scope>
    <source>
        <strain evidence="1 2">IOP40-10</strain>
    </source>
</reference>
<protein>
    <submittedName>
        <fullName evidence="1">Putative type III secretory pathway protein</fullName>
    </submittedName>
</protein>
<dbReference type="PATRIC" id="fig|396596.7.peg.3207"/>
<name>B1FJV8_9BURK</name>